<evidence type="ECO:0000259" key="2">
    <source>
        <dbReference type="Pfam" id="PF04965"/>
    </source>
</evidence>
<name>A0A2S0IE50_9BURK</name>
<reference evidence="3 4" key="1">
    <citation type="submission" date="2017-09" db="EMBL/GenBank/DDBJ databases">
        <title>Genomic, metabolic, and phenotypic characteristics of bacterial isolates from the natural microbiome of the model nematode Caenorhabditis elegans.</title>
        <authorList>
            <person name="Zimmermann J."/>
            <person name="Obeng N."/>
            <person name="Yang W."/>
            <person name="Obeng O."/>
            <person name="Kissoyan K."/>
            <person name="Pees B."/>
            <person name="Dirksen P."/>
            <person name="Hoppner M."/>
            <person name="Franke A."/>
            <person name="Rosenstiel P."/>
            <person name="Leippe M."/>
            <person name="Dierking K."/>
            <person name="Kaleta C."/>
            <person name="Schulenburg H."/>
        </authorList>
    </citation>
    <scope>NUCLEOTIDE SEQUENCE [LARGE SCALE GENOMIC DNA]</scope>
    <source>
        <strain evidence="3 4">MYb73</strain>
    </source>
</reference>
<dbReference type="PANTHER" id="PTHR35565">
    <property type="entry name" value="CYTOPLASMIC PROTEIN-RELATED"/>
    <property type="match status" value="1"/>
</dbReference>
<organism evidence="3 4">
    <name type="scientific">Achromobacter spanius</name>
    <dbReference type="NCBI Taxonomy" id="217203"/>
    <lineage>
        <taxon>Bacteria</taxon>
        <taxon>Pseudomonadati</taxon>
        <taxon>Pseudomonadota</taxon>
        <taxon>Betaproteobacteria</taxon>
        <taxon>Burkholderiales</taxon>
        <taxon>Alcaligenaceae</taxon>
        <taxon>Achromobacter</taxon>
    </lineage>
</organism>
<keyword evidence="4" id="KW-1185">Reference proteome</keyword>
<dbReference type="Pfam" id="PF04965">
    <property type="entry name" value="GPW_gp25"/>
    <property type="match status" value="1"/>
</dbReference>
<dbReference type="InterPro" id="IPR010269">
    <property type="entry name" value="T6SS_TssC-like"/>
</dbReference>
<feature type="compositionally biased region" description="Basic and acidic residues" evidence="1">
    <location>
        <begin position="10"/>
        <end position="27"/>
    </location>
</feature>
<dbReference type="Proteomes" id="UP000239477">
    <property type="component" value="Chromosome"/>
</dbReference>
<protein>
    <submittedName>
        <fullName evidence="3">Type VI secretion system baseplate subunit TssE</fullName>
    </submittedName>
</protein>
<dbReference type="OrthoDB" id="119583at2"/>
<dbReference type="InterPro" id="IPR017737">
    <property type="entry name" value="TssE1-like"/>
</dbReference>
<dbReference type="RefSeq" id="WP_105240886.1">
    <property type="nucleotide sequence ID" value="NZ_CP023270.1"/>
</dbReference>
<gene>
    <name evidence="3" type="ORF">CLM73_25925</name>
</gene>
<dbReference type="EMBL" id="CP023270">
    <property type="protein sequence ID" value="AVJ30264.1"/>
    <property type="molecule type" value="Genomic_DNA"/>
</dbReference>
<evidence type="ECO:0000313" key="3">
    <source>
        <dbReference type="EMBL" id="AVJ30264.1"/>
    </source>
</evidence>
<sequence>MPRSPGRGSLFERLDPDLPPRRNRTRQEMAAERIRAIKRQLEWILNSRQGSSQSSPGLGLRDLNDAAIGAVDLRQQVCLDIHAAVAAYEPRARVVEVRPLPGTDASLNLGFRLVCRVPVNNQEEQVEISLLFHHQGRQVRVT</sequence>
<proteinExistence type="predicted"/>
<dbReference type="AlphaFoldDB" id="A0A2S0IE50"/>
<evidence type="ECO:0000256" key="1">
    <source>
        <dbReference type="SAM" id="MobiDB-lite"/>
    </source>
</evidence>
<feature type="region of interest" description="Disordered" evidence="1">
    <location>
        <begin position="1"/>
        <end position="27"/>
    </location>
</feature>
<dbReference type="NCBIfam" id="TIGR03357">
    <property type="entry name" value="VI_zyme"/>
    <property type="match status" value="1"/>
</dbReference>
<dbReference type="SUPFAM" id="SSF160719">
    <property type="entry name" value="gpW/gp25-like"/>
    <property type="match status" value="1"/>
</dbReference>
<evidence type="ECO:0000313" key="4">
    <source>
        <dbReference type="Proteomes" id="UP000239477"/>
    </source>
</evidence>
<dbReference type="PANTHER" id="PTHR35565:SF1">
    <property type="entry name" value="TYPE VI SECRETION SYSTEM CONTRACTILE SHEATH LARGE SUBUNIT"/>
    <property type="match status" value="1"/>
</dbReference>
<dbReference type="InterPro" id="IPR007048">
    <property type="entry name" value="IraD/Gp25-like"/>
</dbReference>
<accession>A0A2S0IE50</accession>
<feature type="domain" description="IraD/Gp25-like" evidence="2">
    <location>
        <begin position="35"/>
        <end position="121"/>
    </location>
</feature>
<dbReference type="Gene3D" id="3.10.450.40">
    <property type="match status" value="1"/>
</dbReference>